<feature type="domain" description="Protein kinase" evidence="8">
    <location>
        <begin position="15"/>
        <end position="280"/>
    </location>
</feature>
<dbReference type="KEGG" id="trc:DYE49_02040"/>
<dbReference type="EC" id="2.7.11.1" evidence="1"/>
<keyword evidence="3" id="KW-0808">Transferase</keyword>
<dbReference type="Gene3D" id="1.10.510.10">
    <property type="entry name" value="Transferase(Phosphotransferase) domain 1"/>
    <property type="match status" value="1"/>
</dbReference>
<dbReference type="EMBL" id="CP031517">
    <property type="protein sequence ID" value="QOS39296.1"/>
    <property type="molecule type" value="Genomic_DNA"/>
</dbReference>
<dbReference type="PROSITE" id="PS50011">
    <property type="entry name" value="PROTEIN_KINASE_DOM"/>
    <property type="match status" value="1"/>
</dbReference>
<dbReference type="Proteomes" id="UP000593591">
    <property type="component" value="Chromosome"/>
</dbReference>
<dbReference type="GO" id="GO:0005524">
    <property type="term" value="F:ATP binding"/>
    <property type="evidence" value="ECO:0007669"/>
    <property type="project" value="UniProtKB-KW"/>
</dbReference>
<evidence type="ECO:0000256" key="7">
    <source>
        <dbReference type="SAM" id="MobiDB-lite"/>
    </source>
</evidence>
<dbReference type="InterPro" id="IPR000719">
    <property type="entry name" value="Prot_kinase_dom"/>
</dbReference>
<reference evidence="9 10" key="1">
    <citation type="submission" date="2018-08" db="EMBL/GenBank/DDBJ databases">
        <title>The first complete genome of Treponema rectale (CHPAT), a commensal spirochete of the bovine rectum.</title>
        <authorList>
            <person name="Staton G.J."/>
            <person name="Clegg S.R."/>
            <person name="Carter S.D."/>
            <person name="Radford A.D."/>
            <person name="Darby A."/>
            <person name="Hall N."/>
            <person name="Birtles R.J."/>
            <person name="Evans N.J."/>
        </authorList>
    </citation>
    <scope>NUCLEOTIDE SEQUENCE [LARGE SCALE GENOMIC DNA]</scope>
    <source>
        <strain evidence="9 10">CHPA</strain>
    </source>
</reference>
<evidence type="ECO:0000256" key="4">
    <source>
        <dbReference type="ARBA" id="ARBA00022741"/>
    </source>
</evidence>
<dbReference type="SMART" id="SM00220">
    <property type="entry name" value="S_TKc"/>
    <property type="match status" value="1"/>
</dbReference>
<evidence type="ECO:0000313" key="10">
    <source>
        <dbReference type="Proteomes" id="UP000593591"/>
    </source>
</evidence>
<dbReference type="Pfam" id="PF00069">
    <property type="entry name" value="Pkinase"/>
    <property type="match status" value="1"/>
</dbReference>
<organism evidence="9 10">
    <name type="scientific">Treponema rectale</name>
    <dbReference type="NCBI Taxonomy" id="744512"/>
    <lineage>
        <taxon>Bacteria</taxon>
        <taxon>Pseudomonadati</taxon>
        <taxon>Spirochaetota</taxon>
        <taxon>Spirochaetia</taxon>
        <taxon>Spirochaetales</taxon>
        <taxon>Treponemataceae</taxon>
        <taxon>Treponema</taxon>
    </lineage>
</organism>
<dbReference type="SUPFAM" id="SSF56112">
    <property type="entry name" value="Protein kinase-like (PK-like)"/>
    <property type="match status" value="1"/>
</dbReference>
<dbReference type="GO" id="GO:0004674">
    <property type="term" value="F:protein serine/threonine kinase activity"/>
    <property type="evidence" value="ECO:0007669"/>
    <property type="project" value="UniProtKB-KW"/>
</dbReference>
<feature type="compositionally biased region" description="Basic and acidic residues" evidence="7">
    <location>
        <begin position="301"/>
        <end position="328"/>
    </location>
</feature>
<evidence type="ECO:0000256" key="6">
    <source>
        <dbReference type="ARBA" id="ARBA00022840"/>
    </source>
</evidence>
<evidence type="ECO:0000256" key="3">
    <source>
        <dbReference type="ARBA" id="ARBA00022679"/>
    </source>
</evidence>
<evidence type="ECO:0000256" key="2">
    <source>
        <dbReference type="ARBA" id="ARBA00022527"/>
    </source>
</evidence>
<dbReference type="AlphaFoldDB" id="A0A7M1XIC2"/>
<keyword evidence="2 9" id="KW-0723">Serine/threonine-protein kinase</keyword>
<dbReference type="PANTHER" id="PTHR43289">
    <property type="entry name" value="MITOGEN-ACTIVATED PROTEIN KINASE KINASE KINASE 20-RELATED"/>
    <property type="match status" value="1"/>
</dbReference>
<evidence type="ECO:0000256" key="5">
    <source>
        <dbReference type="ARBA" id="ARBA00022777"/>
    </source>
</evidence>
<dbReference type="Gene3D" id="3.30.200.20">
    <property type="entry name" value="Phosphorylase Kinase, domain 1"/>
    <property type="match status" value="1"/>
</dbReference>
<feature type="region of interest" description="Disordered" evidence="7">
    <location>
        <begin position="299"/>
        <end position="328"/>
    </location>
</feature>
<keyword evidence="6" id="KW-0067">ATP-binding</keyword>
<accession>A0A7M1XIC2</accession>
<gene>
    <name evidence="9" type="ORF">DYE49_02040</name>
</gene>
<dbReference type="CDD" id="cd14014">
    <property type="entry name" value="STKc_PknB_like"/>
    <property type="match status" value="1"/>
</dbReference>
<keyword evidence="5 9" id="KW-0418">Kinase</keyword>
<dbReference type="PANTHER" id="PTHR43289:SF34">
    <property type="entry name" value="SERINE_THREONINE-PROTEIN KINASE YBDM-RELATED"/>
    <property type="match status" value="1"/>
</dbReference>
<evidence type="ECO:0000256" key="1">
    <source>
        <dbReference type="ARBA" id="ARBA00012513"/>
    </source>
</evidence>
<dbReference type="FunFam" id="1.10.510.10:FF:000021">
    <property type="entry name" value="Serine/threonine protein kinase"/>
    <property type="match status" value="1"/>
</dbReference>
<dbReference type="InterPro" id="IPR011009">
    <property type="entry name" value="Kinase-like_dom_sf"/>
</dbReference>
<proteinExistence type="predicted"/>
<keyword evidence="4" id="KW-0547">Nucleotide-binding</keyword>
<sequence length="328" mass="37055">MEELSRNNEIIDDRYKIVETAGSGGMATVYKAHDLITDKNVAIKMMKPDTAANKTNLSRFEREARAAASLNHQNIVKVVNVGSYQGLPYMVNEFIDGQNLRQVLDIRGRFSFMEAVDIMYQLCSAVMYAHAHGVIHRDIKPQNIFLTSDGTIKLGDFGIATFQDSTHVTRQEFVVGSVHYIAPEVAQGNPASTRSDVYSMGITFFELITGRVPFDGDNSVTIAVMHVRNKFPSIEKFNPKTPSAVENIIYKCCMKNPNDRYVSAEMMRKDLEKILKNPSLLERKQSSFWDFFRPNSATAQQRREEKAQKKALKEAAKAAKKDRDENGR</sequence>
<evidence type="ECO:0000259" key="8">
    <source>
        <dbReference type="PROSITE" id="PS50011"/>
    </source>
</evidence>
<dbReference type="PROSITE" id="PS00108">
    <property type="entry name" value="PROTEIN_KINASE_ST"/>
    <property type="match status" value="1"/>
</dbReference>
<dbReference type="InterPro" id="IPR008271">
    <property type="entry name" value="Ser/Thr_kinase_AS"/>
</dbReference>
<protein>
    <recommendedName>
        <fullName evidence="1">non-specific serine/threonine protein kinase</fullName>
        <ecNumber evidence="1">2.7.11.1</ecNumber>
    </recommendedName>
</protein>
<evidence type="ECO:0000313" key="9">
    <source>
        <dbReference type="EMBL" id="QOS39296.1"/>
    </source>
</evidence>
<name>A0A7M1XIC2_9SPIR</name>